<feature type="region of interest" description="Disordered" evidence="1">
    <location>
        <begin position="1"/>
        <end position="22"/>
    </location>
</feature>
<dbReference type="Proteomes" id="UP000287651">
    <property type="component" value="Unassembled WGS sequence"/>
</dbReference>
<reference evidence="2 3" key="1">
    <citation type="journal article" date="2014" name="Agronomy (Basel)">
        <title>A Draft Genome Sequence for Ensete ventricosum, the Drought-Tolerant Tree Against Hunger.</title>
        <authorList>
            <person name="Harrison J."/>
            <person name="Moore K.A."/>
            <person name="Paszkiewicz K."/>
            <person name="Jones T."/>
            <person name="Grant M."/>
            <person name="Ambacheew D."/>
            <person name="Muzemil S."/>
            <person name="Studholme D.J."/>
        </authorList>
    </citation>
    <scope>NUCLEOTIDE SEQUENCE [LARGE SCALE GENOMIC DNA]</scope>
</reference>
<dbReference type="EMBL" id="AMZH03001426">
    <property type="protein sequence ID" value="RRT79340.1"/>
    <property type="molecule type" value="Genomic_DNA"/>
</dbReference>
<evidence type="ECO:0000256" key="1">
    <source>
        <dbReference type="SAM" id="MobiDB-lite"/>
    </source>
</evidence>
<evidence type="ECO:0000313" key="3">
    <source>
        <dbReference type="Proteomes" id="UP000287651"/>
    </source>
</evidence>
<feature type="compositionally biased region" description="Polar residues" evidence="1">
    <location>
        <begin position="1"/>
        <end position="13"/>
    </location>
</feature>
<proteinExistence type="predicted"/>
<feature type="region of interest" description="Disordered" evidence="1">
    <location>
        <begin position="87"/>
        <end position="127"/>
    </location>
</feature>
<protein>
    <submittedName>
        <fullName evidence="2">Uncharacterized protein</fullName>
    </submittedName>
</protein>
<accession>A0A427ASX8</accession>
<comment type="caution">
    <text evidence="2">The sequence shown here is derived from an EMBL/GenBank/DDBJ whole genome shotgun (WGS) entry which is preliminary data.</text>
</comment>
<evidence type="ECO:0000313" key="2">
    <source>
        <dbReference type="EMBL" id="RRT79340.1"/>
    </source>
</evidence>
<gene>
    <name evidence="2" type="ORF">B296_00013988</name>
</gene>
<organism evidence="2 3">
    <name type="scientific">Ensete ventricosum</name>
    <name type="common">Abyssinian banana</name>
    <name type="synonym">Musa ensete</name>
    <dbReference type="NCBI Taxonomy" id="4639"/>
    <lineage>
        <taxon>Eukaryota</taxon>
        <taxon>Viridiplantae</taxon>
        <taxon>Streptophyta</taxon>
        <taxon>Embryophyta</taxon>
        <taxon>Tracheophyta</taxon>
        <taxon>Spermatophyta</taxon>
        <taxon>Magnoliopsida</taxon>
        <taxon>Liliopsida</taxon>
        <taxon>Zingiberales</taxon>
        <taxon>Musaceae</taxon>
        <taxon>Ensete</taxon>
    </lineage>
</organism>
<feature type="compositionally biased region" description="Basic and acidic residues" evidence="1">
    <location>
        <begin position="87"/>
        <end position="104"/>
    </location>
</feature>
<sequence>MCLQCESRQQGTDSGREDSKSKHLRLWHKVRASAGMRCSCRCRECSSTTAVEKSRMVATCGRGAATKEVEEGEATKAVFCSWSFGSREKSDERGVRLHESKEGSSGHGKARGSYAGSRRCQHQQGKR</sequence>
<dbReference type="AlphaFoldDB" id="A0A427ASX8"/>
<name>A0A427ASX8_ENSVE</name>